<dbReference type="Proteomes" id="UP001152795">
    <property type="component" value="Unassembled WGS sequence"/>
</dbReference>
<protein>
    <submittedName>
        <fullName evidence="1">Tetratricopeptide repeat 33</fullName>
    </submittedName>
</protein>
<dbReference type="InterPro" id="IPR011990">
    <property type="entry name" value="TPR-like_helical_dom_sf"/>
</dbReference>
<name>A0A7D9EEP5_PARCT</name>
<keyword evidence="2" id="KW-1185">Reference proteome</keyword>
<proteinExistence type="predicted"/>
<comment type="caution">
    <text evidence="1">The sequence shown here is derived from an EMBL/GenBank/DDBJ whole genome shotgun (WGS) entry which is preliminary data.</text>
</comment>
<accession>A0A7D9EEP5</accession>
<gene>
    <name evidence="1" type="ORF">PACLA_8A052544</name>
</gene>
<dbReference type="AlphaFoldDB" id="A0A7D9EEP5"/>
<dbReference type="EMBL" id="CACRXK020005911">
    <property type="protein sequence ID" value="CAB4007789.1"/>
    <property type="molecule type" value="Genomic_DNA"/>
</dbReference>
<dbReference type="PANTHER" id="PTHR15544">
    <property type="entry name" value="OSMOSIS RESPONSIVE FACTOR"/>
    <property type="match status" value="1"/>
</dbReference>
<dbReference type="InterPro" id="IPR052658">
    <property type="entry name" value="TPR-containing"/>
</dbReference>
<organism evidence="1 2">
    <name type="scientific">Paramuricea clavata</name>
    <name type="common">Red gorgonian</name>
    <name type="synonym">Violescent sea-whip</name>
    <dbReference type="NCBI Taxonomy" id="317549"/>
    <lineage>
        <taxon>Eukaryota</taxon>
        <taxon>Metazoa</taxon>
        <taxon>Cnidaria</taxon>
        <taxon>Anthozoa</taxon>
        <taxon>Octocorallia</taxon>
        <taxon>Malacalcyonacea</taxon>
        <taxon>Plexauridae</taxon>
        <taxon>Paramuricea</taxon>
    </lineage>
</organism>
<dbReference type="OrthoDB" id="2423701at2759"/>
<sequence length="94" mass="10609">MKAQVLLELDEIFPAIQSAEMAVTLNPRSPNSLQTLGRGQIAIGEIEMAIISFSKALHITPDSEEIRNEDLCWAVDLRKEKNERQKNNESDTKE</sequence>
<evidence type="ECO:0000313" key="2">
    <source>
        <dbReference type="Proteomes" id="UP001152795"/>
    </source>
</evidence>
<dbReference type="SUPFAM" id="SSF48452">
    <property type="entry name" value="TPR-like"/>
    <property type="match status" value="1"/>
</dbReference>
<dbReference type="Gene3D" id="1.25.40.10">
    <property type="entry name" value="Tetratricopeptide repeat domain"/>
    <property type="match status" value="1"/>
</dbReference>
<evidence type="ECO:0000313" key="1">
    <source>
        <dbReference type="EMBL" id="CAB4007789.1"/>
    </source>
</evidence>
<dbReference type="InterPro" id="IPR019734">
    <property type="entry name" value="TPR_rpt"/>
</dbReference>
<dbReference type="PROSITE" id="PS50005">
    <property type="entry name" value="TPR"/>
    <property type="match status" value="1"/>
</dbReference>
<dbReference type="PANTHER" id="PTHR15544:SF0">
    <property type="entry name" value="TETRATRICOPEPTIDE REPEAT PROTEIN 33"/>
    <property type="match status" value="1"/>
</dbReference>
<reference evidence="1" key="1">
    <citation type="submission" date="2020-04" db="EMBL/GenBank/DDBJ databases">
        <authorList>
            <person name="Alioto T."/>
            <person name="Alioto T."/>
            <person name="Gomez Garrido J."/>
        </authorList>
    </citation>
    <scope>NUCLEOTIDE SEQUENCE</scope>
    <source>
        <strain evidence="1">A484AB</strain>
    </source>
</reference>